<keyword evidence="4 7" id="KW-0067">ATP-binding</keyword>
<dbReference type="GO" id="GO:0022857">
    <property type="term" value="F:transmembrane transporter activity"/>
    <property type="evidence" value="ECO:0007669"/>
    <property type="project" value="UniProtKB-ARBA"/>
</dbReference>
<evidence type="ECO:0000256" key="5">
    <source>
        <dbReference type="SAM" id="MobiDB-lite"/>
    </source>
</evidence>
<dbReference type="SMART" id="SM00382">
    <property type="entry name" value="AAA"/>
    <property type="match status" value="2"/>
</dbReference>
<feature type="domain" description="ABC transporter" evidence="6">
    <location>
        <begin position="14"/>
        <end position="251"/>
    </location>
</feature>
<dbReference type="InterPro" id="IPR015856">
    <property type="entry name" value="ABC_transpr_CbiO/EcfA_su"/>
</dbReference>
<dbReference type="PANTHER" id="PTHR43553">
    <property type="entry name" value="HEAVY METAL TRANSPORTER"/>
    <property type="match status" value="1"/>
</dbReference>
<keyword evidence="3" id="KW-0547">Nucleotide-binding</keyword>
<feature type="domain" description="ABC transporter" evidence="6">
    <location>
        <begin position="265"/>
        <end position="478"/>
    </location>
</feature>
<dbReference type="Gene3D" id="3.40.50.300">
    <property type="entry name" value="P-loop containing nucleotide triphosphate hydrolases"/>
    <property type="match status" value="2"/>
</dbReference>
<dbReference type="InterPro" id="IPR003439">
    <property type="entry name" value="ABC_transporter-like_ATP-bd"/>
</dbReference>
<evidence type="ECO:0000313" key="8">
    <source>
        <dbReference type="Proteomes" id="UP000231994"/>
    </source>
</evidence>
<evidence type="ECO:0000256" key="1">
    <source>
        <dbReference type="ARBA" id="ARBA00005417"/>
    </source>
</evidence>
<organism evidence="7 8">
    <name type="scientific">Corynebacterium striatum</name>
    <dbReference type="NCBI Taxonomy" id="43770"/>
    <lineage>
        <taxon>Bacteria</taxon>
        <taxon>Bacillati</taxon>
        <taxon>Actinomycetota</taxon>
        <taxon>Actinomycetes</taxon>
        <taxon>Mycobacteriales</taxon>
        <taxon>Corynebacteriaceae</taxon>
        <taxon>Corynebacterium</taxon>
    </lineage>
</organism>
<dbReference type="PROSITE" id="PS00675">
    <property type="entry name" value="SIGMA54_INTERACT_1"/>
    <property type="match status" value="1"/>
</dbReference>
<gene>
    <name evidence="7" type="ORF">A9D01_12315</name>
</gene>
<evidence type="ECO:0000256" key="2">
    <source>
        <dbReference type="ARBA" id="ARBA00022448"/>
    </source>
</evidence>
<dbReference type="CDD" id="cd03225">
    <property type="entry name" value="ABC_cobalt_CbiO_domain1"/>
    <property type="match status" value="2"/>
</dbReference>
<dbReference type="AlphaFoldDB" id="A0ABC8CPG5"/>
<accession>A0ABC8CPG5</accession>
<protein>
    <submittedName>
        <fullName evidence="7">ABC transporter ATP-binding protein</fullName>
    </submittedName>
</protein>
<keyword evidence="2" id="KW-0813">Transport</keyword>
<evidence type="ECO:0000259" key="6">
    <source>
        <dbReference type="PROSITE" id="PS50893"/>
    </source>
</evidence>
<dbReference type="PROSITE" id="PS00211">
    <property type="entry name" value="ABC_TRANSPORTER_1"/>
    <property type="match status" value="2"/>
</dbReference>
<dbReference type="Pfam" id="PF00005">
    <property type="entry name" value="ABC_tran"/>
    <property type="match status" value="2"/>
</dbReference>
<evidence type="ECO:0000256" key="3">
    <source>
        <dbReference type="ARBA" id="ARBA00022741"/>
    </source>
</evidence>
<dbReference type="GO" id="GO:0005524">
    <property type="term" value="F:ATP binding"/>
    <property type="evidence" value="ECO:0007669"/>
    <property type="project" value="UniProtKB-KW"/>
</dbReference>
<dbReference type="PROSITE" id="PS50893">
    <property type="entry name" value="ABC_TRANSPORTER_2"/>
    <property type="match status" value="2"/>
</dbReference>
<reference evidence="7 8" key="1">
    <citation type="submission" date="2017-11" db="EMBL/GenBank/DDBJ databases">
        <title>Whole genome sequencing of cultured pathogen.</title>
        <authorList>
            <person name="Hoffmann M."/>
            <person name="Sanchez M."/>
            <person name="Timme R."/>
            <person name="Nudel K."/>
            <person name="Bry L."/>
        </authorList>
    </citation>
    <scope>NUCLEOTIDE SEQUENCE [LARGE SCALE GENOMIC DNA]</scope>
    <source>
        <strain evidence="7 8">216</strain>
    </source>
</reference>
<dbReference type="EMBL" id="CP024932">
    <property type="protein sequence ID" value="ATZ09949.1"/>
    <property type="molecule type" value="Genomic_DNA"/>
</dbReference>
<proteinExistence type="inferred from homology"/>
<dbReference type="PANTHER" id="PTHR43553:SF24">
    <property type="entry name" value="ENERGY-COUPLING FACTOR TRANSPORTER ATP-BINDING PROTEIN ECFA1"/>
    <property type="match status" value="1"/>
</dbReference>
<dbReference type="SUPFAM" id="SSF52540">
    <property type="entry name" value="P-loop containing nucleoside triphosphate hydrolases"/>
    <property type="match status" value="2"/>
</dbReference>
<evidence type="ECO:0000256" key="4">
    <source>
        <dbReference type="ARBA" id="ARBA00022840"/>
    </source>
</evidence>
<feature type="region of interest" description="Disordered" evidence="5">
    <location>
        <begin position="246"/>
        <end position="266"/>
    </location>
</feature>
<evidence type="ECO:0000313" key="7">
    <source>
        <dbReference type="EMBL" id="ATZ09949.1"/>
    </source>
</evidence>
<name>A0ABC8CPG5_CORST</name>
<dbReference type="Proteomes" id="UP000231994">
    <property type="component" value="Chromosome"/>
</dbReference>
<dbReference type="InterPro" id="IPR025662">
    <property type="entry name" value="Sigma_54_int_dom_ATP-bd_1"/>
</dbReference>
<dbReference type="InterPro" id="IPR027417">
    <property type="entry name" value="P-loop_NTPase"/>
</dbReference>
<dbReference type="InterPro" id="IPR017871">
    <property type="entry name" value="ABC_transporter-like_CS"/>
</dbReference>
<dbReference type="InterPro" id="IPR050095">
    <property type="entry name" value="ECF_ABC_transporter_ATP-bd"/>
</dbReference>
<comment type="similarity">
    <text evidence="1">Belongs to the ABC transporter superfamily.</text>
</comment>
<sequence>MPGGMSAGATKLIARGYGWTHAGRRAPALADIDLVVEPGEKVLLCGDSGSGKSTLLAAIAGVLGGDDEGTRVGEILLEDASGHAEPPGRTIPVGLVLQDPDSQVIAARVGDDVAFGCENLAYPRPEIWQRVSAALSMVGPDVDLSFPTERLSGGQKQRLALAGVIAMGAGMVLLDEPTANLDPEGAREVIEAVSTMVERTGATLIVVEHQHAAWDGVLDRAVELKDGRIVADGPVDAVVAKRTLRGLPQARGDGETSPSSAGGVPESAALWSTDLVTRFGPPRSYSLPRGMSTVITGPNGAGKTTWLMTVAGLLPAVSGEIGVADYVRRGLKGSPLTWKSRELADRIGFVFQNPEHQFVARTVAEELRVAPRVMRREVPEARIAELVEALRLGNLLNANPFTLSGGEKRRLSVATALVTAPEVLLLDEPTFGQDPHTFSELVWLLRRMADEGTTIASVTHDPLFIAALGDHRVEVTRA</sequence>
<dbReference type="InterPro" id="IPR003593">
    <property type="entry name" value="AAA+_ATPase"/>
</dbReference>